<reference evidence="3" key="1">
    <citation type="journal article" date="2020" name="J. Eukaryot. Microbiol.">
        <title>De novo Sequencing, Assembly and Annotation of the Transcriptome for the Free-Living Testate Amoeba Arcella intermedia.</title>
        <authorList>
            <person name="Ribeiro G.M."/>
            <person name="Porfirio-Sousa A.L."/>
            <person name="Maurer-Alcala X.X."/>
            <person name="Katz L.A."/>
            <person name="Lahr D.J.G."/>
        </authorList>
    </citation>
    <scope>NUCLEOTIDE SEQUENCE</scope>
</reference>
<dbReference type="GO" id="GO:0015629">
    <property type="term" value="C:actin cytoskeleton"/>
    <property type="evidence" value="ECO:0007669"/>
    <property type="project" value="TreeGrafter"/>
</dbReference>
<name>A0A6B2LE05_9EUKA</name>
<keyword evidence="1" id="KW-0677">Repeat</keyword>
<dbReference type="InterPro" id="IPR007122">
    <property type="entry name" value="Villin/Gelsolin"/>
</dbReference>
<organism evidence="3">
    <name type="scientific">Arcella intermedia</name>
    <dbReference type="NCBI Taxonomy" id="1963864"/>
    <lineage>
        <taxon>Eukaryota</taxon>
        <taxon>Amoebozoa</taxon>
        <taxon>Tubulinea</taxon>
        <taxon>Elardia</taxon>
        <taxon>Arcellinida</taxon>
        <taxon>Sphaerothecina</taxon>
        <taxon>Arcellidae</taxon>
        <taxon>Arcella</taxon>
    </lineage>
</organism>
<dbReference type="PROSITE" id="PS51089">
    <property type="entry name" value="HP"/>
    <property type="match status" value="1"/>
</dbReference>
<dbReference type="SUPFAM" id="SSF55753">
    <property type="entry name" value="Actin depolymerizing proteins"/>
    <property type="match status" value="2"/>
</dbReference>
<dbReference type="PANTHER" id="PTHR11977:SF51">
    <property type="entry name" value="PROTEIN FLIGHTLESS-1 HOMOLOG"/>
    <property type="match status" value="1"/>
</dbReference>
<dbReference type="InterPro" id="IPR007123">
    <property type="entry name" value="Gelsolin-like_dom"/>
</dbReference>
<dbReference type="GO" id="GO:0005546">
    <property type="term" value="F:phosphatidylinositol-4,5-bisphosphate binding"/>
    <property type="evidence" value="ECO:0007669"/>
    <property type="project" value="TreeGrafter"/>
</dbReference>
<dbReference type="Pfam" id="PF02209">
    <property type="entry name" value="VHP"/>
    <property type="match status" value="1"/>
</dbReference>
<dbReference type="Gene3D" id="1.10.950.10">
    <property type="entry name" value="Villin headpiece domain"/>
    <property type="match status" value="1"/>
</dbReference>
<sequence length="250" mass="29325">MKSYSIFLVFGSSENAYLWRGQYSSEKELVFATNVMNHYTSNYTVVMEGQENADFWEVFPKKEGYLVSTGPRTYPRLFQYFSMHSIEEVYPYCQDSLNKNDVFILDTQNTIYVWKYNNKSSTFPDKDMRPVLELALEYLQSGGKTCPVFYVCGGNAFEPLEFTTHFFAWNPTPKNKIELVQVKEILEALDKTYSYQDLSTGNFPPGLDTSQLEKYLSEQEFNDVFGVTREEFSEVPKWRQQQIKKEKNLY</sequence>
<dbReference type="GO" id="GO:0051015">
    <property type="term" value="F:actin filament binding"/>
    <property type="evidence" value="ECO:0007669"/>
    <property type="project" value="InterPro"/>
</dbReference>
<protein>
    <recommendedName>
        <fullName evidence="2">HP domain-containing protein</fullName>
    </recommendedName>
</protein>
<dbReference type="InterPro" id="IPR029006">
    <property type="entry name" value="ADF-H/Gelsolin-like_dom_sf"/>
</dbReference>
<evidence type="ECO:0000259" key="2">
    <source>
        <dbReference type="PROSITE" id="PS51089"/>
    </source>
</evidence>
<dbReference type="PANTHER" id="PTHR11977">
    <property type="entry name" value="VILLIN"/>
    <property type="match status" value="1"/>
</dbReference>
<dbReference type="SUPFAM" id="SSF47050">
    <property type="entry name" value="VHP, Villin headpiece domain"/>
    <property type="match status" value="1"/>
</dbReference>
<dbReference type="GO" id="GO:0051016">
    <property type="term" value="P:barbed-end actin filament capping"/>
    <property type="evidence" value="ECO:0007669"/>
    <property type="project" value="TreeGrafter"/>
</dbReference>
<feature type="domain" description="HP" evidence="2">
    <location>
        <begin position="187"/>
        <end position="250"/>
    </location>
</feature>
<dbReference type="Pfam" id="PF00626">
    <property type="entry name" value="Gelsolin"/>
    <property type="match status" value="1"/>
</dbReference>
<dbReference type="InterPro" id="IPR036886">
    <property type="entry name" value="Villin_headpiece_dom_sf"/>
</dbReference>
<evidence type="ECO:0000313" key="3">
    <source>
        <dbReference type="EMBL" id="NDV35067.1"/>
    </source>
</evidence>
<dbReference type="GO" id="GO:0051014">
    <property type="term" value="P:actin filament severing"/>
    <property type="evidence" value="ECO:0007669"/>
    <property type="project" value="TreeGrafter"/>
</dbReference>
<evidence type="ECO:0000256" key="1">
    <source>
        <dbReference type="ARBA" id="ARBA00022737"/>
    </source>
</evidence>
<dbReference type="Gene3D" id="3.40.20.10">
    <property type="entry name" value="Severin"/>
    <property type="match status" value="2"/>
</dbReference>
<dbReference type="SMART" id="SM00153">
    <property type="entry name" value="VHP"/>
    <property type="match status" value="1"/>
</dbReference>
<dbReference type="InterPro" id="IPR003128">
    <property type="entry name" value="Villin_headpiece"/>
</dbReference>
<accession>A0A6B2LE05</accession>
<dbReference type="AlphaFoldDB" id="A0A6B2LE05"/>
<dbReference type="GO" id="GO:0008154">
    <property type="term" value="P:actin polymerization or depolymerization"/>
    <property type="evidence" value="ECO:0007669"/>
    <property type="project" value="TreeGrafter"/>
</dbReference>
<proteinExistence type="predicted"/>
<dbReference type="EMBL" id="GIBP01006098">
    <property type="protein sequence ID" value="NDV35067.1"/>
    <property type="molecule type" value="Transcribed_RNA"/>
</dbReference>
<dbReference type="GO" id="GO:0005737">
    <property type="term" value="C:cytoplasm"/>
    <property type="evidence" value="ECO:0007669"/>
    <property type="project" value="TreeGrafter"/>
</dbReference>